<dbReference type="AlphaFoldDB" id="H8K623"/>
<evidence type="ECO:0000256" key="1">
    <source>
        <dbReference type="SAM" id="Phobius"/>
    </source>
</evidence>
<evidence type="ECO:0000313" key="2">
    <source>
        <dbReference type="EMBL" id="AFC69967.1"/>
    </source>
</evidence>
<dbReference type="KEGG" id="ram:MCE_05575"/>
<accession>H8K623</accession>
<reference evidence="2 3" key="2">
    <citation type="journal article" date="2016" name="Int. J. Syst. Evol. Microbiol.">
        <title>Rickettsia amblyommatis sp. nov., a spotted fever group Rickettsia associated with multiple species of Amblyomma ticks in North, Central and South America.</title>
        <authorList>
            <person name="Karpathy S.E."/>
            <person name="Slater K.S."/>
            <person name="Goldsmith C.S."/>
            <person name="Nicholson W.L."/>
            <person name="Paddock C.D."/>
        </authorList>
    </citation>
    <scope>NUCLEOTIDE SEQUENCE [LARGE SCALE GENOMIC DNA]</scope>
    <source>
        <strain evidence="2 3">GAT-30V</strain>
    </source>
</reference>
<dbReference type="HOGENOM" id="CLU_2194938_0_0_5"/>
<evidence type="ECO:0000313" key="3">
    <source>
        <dbReference type="Proteomes" id="UP000008005"/>
    </source>
</evidence>
<sequence>MKKHKFSIDQYGEKAALKAFNILLLFFSVGHVFNLSWPAVRDAQYYISLQDYEYDTDNIVSIIINNIHKKVSKALEEQWTIKNSKIEYRRLQSAVSSTFFWFVFRNKG</sequence>
<reference evidence="3" key="1">
    <citation type="submission" date="2012-02" db="EMBL/GenBank/DDBJ databases">
        <title>Complete genome sequence of Candidatus Rickettsia amblyommii strain GAT-30V.</title>
        <authorList>
            <person name="Johnson S.L."/>
            <person name="Munk A.C."/>
            <person name="Han S."/>
            <person name="Bruce D.C."/>
            <person name="Dasch G.A."/>
        </authorList>
    </citation>
    <scope>NUCLEOTIDE SEQUENCE [LARGE SCALE GENOMIC DNA]</scope>
    <source>
        <strain evidence="3">GAT-30V</strain>
    </source>
</reference>
<dbReference type="EMBL" id="CP003334">
    <property type="protein sequence ID" value="AFC69967.1"/>
    <property type="molecule type" value="Genomic_DNA"/>
</dbReference>
<name>H8K623_RICAG</name>
<keyword evidence="1" id="KW-0812">Transmembrane</keyword>
<feature type="transmembrane region" description="Helical" evidence="1">
    <location>
        <begin position="20"/>
        <end position="40"/>
    </location>
</feature>
<keyword evidence="1" id="KW-0472">Membrane</keyword>
<gene>
    <name evidence="2" type="ordered locus">MCE_05575</name>
</gene>
<proteinExistence type="predicted"/>
<dbReference type="Proteomes" id="UP000008005">
    <property type="component" value="Chromosome"/>
</dbReference>
<organism evidence="2 3">
    <name type="scientific">Rickettsia amblyommatis (strain GAT-30V)</name>
    <name type="common">Rickettsia amblyommii</name>
    <dbReference type="NCBI Taxonomy" id="1105111"/>
    <lineage>
        <taxon>Bacteria</taxon>
        <taxon>Pseudomonadati</taxon>
        <taxon>Pseudomonadota</taxon>
        <taxon>Alphaproteobacteria</taxon>
        <taxon>Rickettsiales</taxon>
        <taxon>Rickettsiaceae</taxon>
        <taxon>Rickettsieae</taxon>
        <taxon>Rickettsia</taxon>
        <taxon>spotted fever group</taxon>
    </lineage>
</organism>
<protein>
    <submittedName>
        <fullName evidence="2">Uncharacterized protein</fullName>
    </submittedName>
</protein>
<keyword evidence="1" id="KW-1133">Transmembrane helix</keyword>